<name>A0A8J7Z2V5_9CYAN</name>
<evidence type="ECO:0000313" key="1">
    <source>
        <dbReference type="EMBL" id="NDJ18989.1"/>
    </source>
</evidence>
<organism evidence="1 2">
    <name type="scientific">Myxacorys almedinensis A</name>
    <dbReference type="NCBI Taxonomy" id="2690445"/>
    <lineage>
        <taxon>Bacteria</taxon>
        <taxon>Bacillati</taxon>
        <taxon>Cyanobacteriota</taxon>
        <taxon>Cyanophyceae</taxon>
        <taxon>Leptolyngbyales</taxon>
        <taxon>Leptolyngbyaceae</taxon>
        <taxon>Myxacorys</taxon>
        <taxon>Myxacorys almedinensis</taxon>
    </lineage>
</organism>
<dbReference type="RefSeq" id="WP_162424515.1">
    <property type="nucleotide sequence ID" value="NZ_WVIE01000022.1"/>
</dbReference>
<dbReference type="AlphaFoldDB" id="A0A8J7Z2V5"/>
<dbReference type="Proteomes" id="UP000646053">
    <property type="component" value="Unassembled WGS sequence"/>
</dbReference>
<proteinExistence type="predicted"/>
<protein>
    <submittedName>
        <fullName evidence="1">Uncharacterized protein</fullName>
    </submittedName>
</protein>
<evidence type="ECO:0000313" key="2">
    <source>
        <dbReference type="Proteomes" id="UP000646053"/>
    </source>
</evidence>
<gene>
    <name evidence="1" type="ORF">GS601_17145</name>
</gene>
<dbReference type="EMBL" id="WVIE01000022">
    <property type="protein sequence ID" value="NDJ18989.1"/>
    <property type="molecule type" value="Genomic_DNA"/>
</dbReference>
<sequence>MGQGYTREIEVLPGMWLAWTERSFHRDWMLKIPVHDHLMQSCIVLSGDIFHEEGYPTLEGQHCKVCSIATLGLD</sequence>
<reference evidence="1" key="1">
    <citation type="submission" date="2019-12" db="EMBL/GenBank/DDBJ databases">
        <title>High-Quality draft genome sequences of three cyanobacteria isolated from the limestone walls of the Old Cathedral of Coimbra.</title>
        <authorList>
            <person name="Tiago I."/>
            <person name="Soares F."/>
            <person name="Portugal A."/>
        </authorList>
    </citation>
    <scope>NUCLEOTIDE SEQUENCE</scope>
    <source>
        <strain evidence="1">A</strain>
    </source>
</reference>
<accession>A0A8J7Z2V5</accession>
<comment type="caution">
    <text evidence="1">The sequence shown here is derived from an EMBL/GenBank/DDBJ whole genome shotgun (WGS) entry which is preliminary data.</text>
</comment>
<keyword evidence="2" id="KW-1185">Reference proteome</keyword>